<dbReference type="Gene3D" id="1.20.5.110">
    <property type="match status" value="1"/>
</dbReference>
<accession>A0A061BGA3</accession>
<evidence type="ECO:0000256" key="1">
    <source>
        <dbReference type="ARBA" id="ARBA00004211"/>
    </source>
</evidence>
<evidence type="ECO:0000259" key="10">
    <source>
        <dbReference type="PROSITE" id="PS50192"/>
    </source>
</evidence>
<dbReference type="PhylomeDB" id="A0A061BGA3"/>
<keyword evidence="7" id="KW-0175">Coiled coil</keyword>
<evidence type="ECO:0000256" key="7">
    <source>
        <dbReference type="ARBA" id="ARBA00023054"/>
    </source>
</evidence>
<name>A0A061BGA3_CYBFA</name>
<evidence type="ECO:0000256" key="9">
    <source>
        <dbReference type="SAM" id="Phobius"/>
    </source>
</evidence>
<keyword evidence="6 9" id="KW-1133">Transmembrane helix</keyword>
<reference evidence="11" key="1">
    <citation type="journal article" date="2014" name="Genome Announc.">
        <title>Genome sequence of the yeast Cyberlindnera fabianii (Hansenula fabianii).</title>
        <authorList>
            <person name="Freel K.C."/>
            <person name="Sarilar V."/>
            <person name="Neuveglise C."/>
            <person name="Devillers H."/>
            <person name="Friedrich A."/>
            <person name="Schacherer J."/>
        </authorList>
    </citation>
    <scope>NUCLEOTIDE SEQUENCE</scope>
    <source>
        <strain evidence="11">YJS4271</strain>
    </source>
</reference>
<evidence type="ECO:0000256" key="6">
    <source>
        <dbReference type="ARBA" id="ARBA00022989"/>
    </source>
</evidence>
<dbReference type="OrthoDB" id="342981at2759"/>
<dbReference type="Pfam" id="PF10496">
    <property type="entry name" value="Syntaxin-18_N"/>
    <property type="match status" value="1"/>
</dbReference>
<dbReference type="EMBL" id="LK052906">
    <property type="protein sequence ID" value="CDR45999.1"/>
    <property type="molecule type" value="Genomic_DNA"/>
</dbReference>
<comment type="subcellular location">
    <subcellularLocation>
        <location evidence="1">Membrane</location>
        <topology evidence="1">Single-pass type IV membrane protein</topology>
    </subcellularLocation>
</comment>
<comment type="similarity">
    <text evidence="2">Belongs to the syntaxin family.</text>
</comment>
<dbReference type="InterPro" id="IPR000727">
    <property type="entry name" value="T_SNARE_dom"/>
</dbReference>
<dbReference type="PANTHER" id="PTHR15959:SF0">
    <property type="entry name" value="SYNTAXIN-18"/>
    <property type="match status" value="1"/>
</dbReference>
<evidence type="ECO:0000256" key="5">
    <source>
        <dbReference type="ARBA" id="ARBA00022927"/>
    </source>
</evidence>
<dbReference type="GO" id="GO:0031201">
    <property type="term" value="C:SNARE complex"/>
    <property type="evidence" value="ECO:0007669"/>
    <property type="project" value="TreeGrafter"/>
</dbReference>
<evidence type="ECO:0000313" key="11">
    <source>
        <dbReference type="EMBL" id="CDR45999.1"/>
    </source>
</evidence>
<dbReference type="PANTHER" id="PTHR15959">
    <property type="entry name" value="SYNTAXIN-18"/>
    <property type="match status" value="1"/>
</dbReference>
<dbReference type="VEuPathDB" id="FungiDB:BON22_5071"/>
<keyword evidence="5" id="KW-0653">Protein transport</keyword>
<dbReference type="GO" id="GO:0015031">
    <property type="term" value="P:protein transport"/>
    <property type="evidence" value="ECO:0007669"/>
    <property type="project" value="UniProtKB-KW"/>
</dbReference>
<keyword evidence="8 9" id="KW-0472">Membrane</keyword>
<evidence type="ECO:0000256" key="3">
    <source>
        <dbReference type="ARBA" id="ARBA00022448"/>
    </source>
</evidence>
<dbReference type="GO" id="GO:0005783">
    <property type="term" value="C:endoplasmic reticulum"/>
    <property type="evidence" value="ECO:0007669"/>
    <property type="project" value="TreeGrafter"/>
</dbReference>
<feature type="domain" description="T-SNARE coiled-coil homology" evidence="10">
    <location>
        <begin position="211"/>
        <end position="273"/>
    </location>
</feature>
<dbReference type="GO" id="GO:0006890">
    <property type="term" value="P:retrograde vesicle-mediated transport, Golgi to endoplasmic reticulum"/>
    <property type="evidence" value="ECO:0007669"/>
    <property type="project" value="TreeGrafter"/>
</dbReference>
<proteinExistence type="inferred from homology"/>
<dbReference type="PROSITE" id="PS50192">
    <property type="entry name" value="T_SNARE"/>
    <property type="match status" value="1"/>
</dbReference>
<feature type="transmembrane region" description="Helical" evidence="9">
    <location>
        <begin position="279"/>
        <end position="298"/>
    </location>
</feature>
<dbReference type="InterPro" id="IPR019529">
    <property type="entry name" value="Syntaxin-18_N"/>
</dbReference>
<keyword evidence="4 9" id="KW-0812">Transmembrane</keyword>
<evidence type="ECO:0000256" key="2">
    <source>
        <dbReference type="ARBA" id="ARBA00009063"/>
    </source>
</evidence>
<evidence type="ECO:0000256" key="8">
    <source>
        <dbReference type="ARBA" id="ARBA00023136"/>
    </source>
</evidence>
<sequence length="303" mass="34655">MPNLTTDFSSIVTKVEESHKIAAVEPSSHATPINDTFITECVDLFVNINKVRRTLEALRPEYLLAESLHDSSMSEEQRDTLDLNARKQIREFDGRLKHLEKYEKLRQEKSQKGVFSSQKQLIGTINKHRDGILLSLSFELRNTSKLLLEMQNTRLSRKRNINTSDFDGLRNVDFKAKKYQPELVETSIEPELQQLSQDQLQVLQQESSEILDAKMEDLQKVDQILKSVTEIAQLESELASHLQVQSESIRTMVNDHDETELTLVDGNKILKKATGKGNWSTRMITYFAVFGGVTLLIANRLKP</sequence>
<keyword evidence="3" id="KW-0813">Transport</keyword>
<protein>
    <submittedName>
        <fullName evidence="11">CYFA0S21e00562g1_1</fullName>
    </submittedName>
</protein>
<organism evidence="11">
    <name type="scientific">Cyberlindnera fabianii</name>
    <name type="common">Yeast</name>
    <name type="synonym">Hansenula fabianii</name>
    <dbReference type="NCBI Taxonomy" id="36022"/>
    <lineage>
        <taxon>Eukaryota</taxon>
        <taxon>Fungi</taxon>
        <taxon>Dikarya</taxon>
        <taxon>Ascomycota</taxon>
        <taxon>Saccharomycotina</taxon>
        <taxon>Saccharomycetes</taxon>
        <taxon>Phaffomycetales</taxon>
        <taxon>Phaffomycetaceae</taxon>
        <taxon>Cyberlindnera</taxon>
    </lineage>
</organism>
<evidence type="ECO:0000256" key="4">
    <source>
        <dbReference type="ARBA" id="ARBA00022692"/>
    </source>
</evidence>
<dbReference type="AlphaFoldDB" id="A0A061BGA3"/>
<gene>
    <name evidence="11" type="ORF">CYFA0S_21e00562g</name>
</gene>